<organism evidence="3">
    <name type="scientific">freshwater metagenome</name>
    <dbReference type="NCBI Taxonomy" id="449393"/>
    <lineage>
        <taxon>unclassified sequences</taxon>
        <taxon>metagenomes</taxon>
        <taxon>ecological metagenomes</taxon>
    </lineage>
</organism>
<dbReference type="SMART" id="SM00347">
    <property type="entry name" value="HTH_MARR"/>
    <property type="match status" value="1"/>
</dbReference>
<dbReference type="PANTHER" id="PTHR33164:SF57">
    <property type="entry name" value="MARR-FAMILY TRANSCRIPTIONAL REGULATOR"/>
    <property type="match status" value="1"/>
</dbReference>
<evidence type="ECO:0000313" key="2">
    <source>
        <dbReference type="EMBL" id="CAB4764346.1"/>
    </source>
</evidence>
<dbReference type="PROSITE" id="PS50995">
    <property type="entry name" value="HTH_MARR_2"/>
    <property type="match status" value="1"/>
</dbReference>
<dbReference type="GO" id="GO:0003700">
    <property type="term" value="F:DNA-binding transcription factor activity"/>
    <property type="evidence" value="ECO:0007669"/>
    <property type="project" value="InterPro"/>
</dbReference>
<proteinExistence type="predicted"/>
<dbReference type="EMBL" id="CAFBOS010000251">
    <property type="protein sequence ID" value="CAB5022215.1"/>
    <property type="molecule type" value="Genomic_DNA"/>
</dbReference>
<dbReference type="InterPro" id="IPR039422">
    <property type="entry name" value="MarR/SlyA-like"/>
</dbReference>
<sequence length="175" mass="18786">MAHNNCSAKPLDAGTENVALERALEGLFRLTANRRFGTRQTKAVGTAVTRAGYALLRTLADGEVLSLREVADASHMDTAAASRQINQLVDDGLVSRRTAVDARAIELALTPLGHDVYARIVAYRLAHLGNALTHWTPDERAALEVLVVRLATDLSGTEPPSPISVGRTPNSAVRR</sequence>
<dbReference type="SUPFAM" id="SSF46785">
    <property type="entry name" value="Winged helix' DNA-binding domain"/>
    <property type="match status" value="1"/>
</dbReference>
<reference evidence="3" key="1">
    <citation type="submission" date="2020-05" db="EMBL/GenBank/DDBJ databases">
        <authorList>
            <person name="Chiriac C."/>
            <person name="Salcher M."/>
            <person name="Ghai R."/>
            <person name="Kavagutti S V."/>
        </authorList>
    </citation>
    <scope>NUCLEOTIDE SEQUENCE</scope>
</reference>
<feature type="domain" description="HTH marR-type" evidence="1">
    <location>
        <begin position="17"/>
        <end position="152"/>
    </location>
</feature>
<evidence type="ECO:0000259" key="1">
    <source>
        <dbReference type="PROSITE" id="PS50995"/>
    </source>
</evidence>
<dbReference type="Gene3D" id="1.10.10.10">
    <property type="entry name" value="Winged helix-like DNA-binding domain superfamily/Winged helix DNA-binding domain"/>
    <property type="match status" value="1"/>
</dbReference>
<protein>
    <submittedName>
        <fullName evidence="3">Unannotated protein</fullName>
    </submittedName>
</protein>
<dbReference type="EMBL" id="CAEZYR010000126">
    <property type="protein sequence ID" value="CAB4764346.1"/>
    <property type="molecule type" value="Genomic_DNA"/>
</dbReference>
<accession>A0A6J6ZI41</accession>
<gene>
    <name evidence="2" type="ORF">UFOPK2754_02639</name>
    <name evidence="3" type="ORF">UFOPK3139_00666</name>
    <name evidence="4" type="ORF">UFOPK3543_02812</name>
    <name evidence="5" type="ORF">UFOPK3967_02837</name>
</gene>
<evidence type="ECO:0000313" key="5">
    <source>
        <dbReference type="EMBL" id="CAB5022215.1"/>
    </source>
</evidence>
<evidence type="ECO:0000313" key="3">
    <source>
        <dbReference type="EMBL" id="CAB4820445.1"/>
    </source>
</evidence>
<dbReference type="GO" id="GO:0006950">
    <property type="term" value="P:response to stress"/>
    <property type="evidence" value="ECO:0007669"/>
    <property type="project" value="TreeGrafter"/>
</dbReference>
<dbReference type="Pfam" id="PF12802">
    <property type="entry name" value="MarR_2"/>
    <property type="match status" value="1"/>
</dbReference>
<dbReference type="EMBL" id="CAFABA010000018">
    <property type="protein sequence ID" value="CAB4820445.1"/>
    <property type="molecule type" value="Genomic_DNA"/>
</dbReference>
<dbReference type="PANTHER" id="PTHR33164">
    <property type="entry name" value="TRANSCRIPTIONAL REGULATOR, MARR FAMILY"/>
    <property type="match status" value="1"/>
</dbReference>
<dbReference type="AlphaFoldDB" id="A0A6J6ZI41"/>
<dbReference type="EMBL" id="CAFBMH010000159">
    <property type="protein sequence ID" value="CAB4933538.1"/>
    <property type="molecule type" value="Genomic_DNA"/>
</dbReference>
<dbReference type="InterPro" id="IPR036390">
    <property type="entry name" value="WH_DNA-bd_sf"/>
</dbReference>
<evidence type="ECO:0000313" key="4">
    <source>
        <dbReference type="EMBL" id="CAB4933538.1"/>
    </source>
</evidence>
<dbReference type="InterPro" id="IPR000835">
    <property type="entry name" value="HTH_MarR-typ"/>
</dbReference>
<name>A0A6J6ZI41_9ZZZZ</name>
<dbReference type="InterPro" id="IPR036388">
    <property type="entry name" value="WH-like_DNA-bd_sf"/>
</dbReference>